<organism evidence="2 3">
    <name type="scientific">Coprinopsis marcescibilis</name>
    <name type="common">Agaric fungus</name>
    <name type="synonym">Psathyrella marcescibilis</name>
    <dbReference type="NCBI Taxonomy" id="230819"/>
    <lineage>
        <taxon>Eukaryota</taxon>
        <taxon>Fungi</taxon>
        <taxon>Dikarya</taxon>
        <taxon>Basidiomycota</taxon>
        <taxon>Agaricomycotina</taxon>
        <taxon>Agaricomycetes</taxon>
        <taxon>Agaricomycetidae</taxon>
        <taxon>Agaricales</taxon>
        <taxon>Agaricineae</taxon>
        <taxon>Psathyrellaceae</taxon>
        <taxon>Coprinopsis</taxon>
    </lineage>
</organism>
<evidence type="ECO:0000256" key="1">
    <source>
        <dbReference type="SAM" id="MobiDB-lite"/>
    </source>
</evidence>
<dbReference type="Proteomes" id="UP000307440">
    <property type="component" value="Unassembled WGS sequence"/>
</dbReference>
<feature type="region of interest" description="Disordered" evidence="1">
    <location>
        <begin position="1"/>
        <end position="97"/>
    </location>
</feature>
<sequence length="272" mass="30662">MDGKPKFGPTATAKKKGRGSDHAPFSGKIQCPRSTVEWRVSNGECRMSREENRRRKEKRKEREREEGRAREAELGMWNEEKKQKHNSPCRPREAPGHASSSFVRRVLFILHIQQSAVLGPRSQLTPFQPSNKRPSTILNALHILTLHTTHPLARNSMPLEPKLQSTPLLLQVPPPLIRPAKQSADKPHHPKGSTPASMSLSSFYRTTVSTQSPARHRPTKRHRTTFLGGINLANSVGARPLTDPIQEAREGRRTITLHYTILMNMAQTTPQT</sequence>
<protein>
    <submittedName>
        <fullName evidence="2">Uncharacterized protein</fullName>
    </submittedName>
</protein>
<feature type="region of interest" description="Disordered" evidence="1">
    <location>
        <begin position="178"/>
        <end position="220"/>
    </location>
</feature>
<name>A0A5C3L5J0_COPMA</name>
<accession>A0A5C3L5J0</accession>
<evidence type="ECO:0000313" key="3">
    <source>
        <dbReference type="Proteomes" id="UP000307440"/>
    </source>
</evidence>
<dbReference type="AlphaFoldDB" id="A0A5C3L5J0"/>
<feature type="compositionally biased region" description="Basic and acidic residues" evidence="1">
    <location>
        <begin position="46"/>
        <end position="82"/>
    </location>
</feature>
<dbReference type="EMBL" id="ML210160">
    <property type="protein sequence ID" value="TFK27892.1"/>
    <property type="molecule type" value="Genomic_DNA"/>
</dbReference>
<proteinExistence type="predicted"/>
<evidence type="ECO:0000313" key="2">
    <source>
        <dbReference type="EMBL" id="TFK27892.1"/>
    </source>
</evidence>
<feature type="compositionally biased region" description="Polar residues" evidence="1">
    <location>
        <begin position="194"/>
        <end position="213"/>
    </location>
</feature>
<gene>
    <name evidence="2" type="ORF">FA15DRAFT_692180</name>
</gene>
<reference evidence="2 3" key="1">
    <citation type="journal article" date="2019" name="Nat. Ecol. Evol.">
        <title>Megaphylogeny resolves global patterns of mushroom evolution.</title>
        <authorList>
            <person name="Varga T."/>
            <person name="Krizsan K."/>
            <person name="Foldi C."/>
            <person name="Dima B."/>
            <person name="Sanchez-Garcia M."/>
            <person name="Sanchez-Ramirez S."/>
            <person name="Szollosi G.J."/>
            <person name="Szarkandi J.G."/>
            <person name="Papp V."/>
            <person name="Albert L."/>
            <person name="Andreopoulos W."/>
            <person name="Angelini C."/>
            <person name="Antonin V."/>
            <person name="Barry K.W."/>
            <person name="Bougher N.L."/>
            <person name="Buchanan P."/>
            <person name="Buyck B."/>
            <person name="Bense V."/>
            <person name="Catcheside P."/>
            <person name="Chovatia M."/>
            <person name="Cooper J."/>
            <person name="Damon W."/>
            <person name="Desjardin D."/>
            <person name="Finy P."/>
            <person name="Geml J."/>
            <person name="Haridas S."/>
            <person name="Hughes K."/>
            <person name="Justo A."/>
            <person name="Karasinski D."/>
            <person name="Kautmanova I."/>
            <person name="Kiss B."/>
            <person name="Kocsube S."/>
            <person name="Kotiranta H."/>
            <person name="LaButti K.M."/>
            <person name="Lechner B.E."/>
            <person name="Liimatainen K."/>
            <person name="Lipzen A."/>
            <person name="Lukacs Z."/>
            <person name="Mihaltcheva S."/>
            <person name="Morgado L.N."/>
            <person name="Niskanen T."/>
            <person name="Noordeloos M.E."/>
            <person name="Ohm R.A."/>
            <person name="Ortiz-Santana B."/>
            <person name="Ovrebo C."/>
            <person name="Racz N."/>
            <person name="Riley R."/>
            <person name="Savchenko A."/>
            <person name="Shiryaev A."/>
            <person name="Soop K."/>
            <person name="Spirin V."/>
            <person name="Szebenyi C."/>
            <person name="Tomsovsky M."/>
            <person name="Tulloss R.E."/>
            <person name="Uehling J."/>
            <person name="Grigoriev I.V."/>
            <person name="Vagvolgyi C."/>
            <person name="Papp T."/>
            <person name="Martin F.M."/>
            <person name="Miettinen O."/>
            <person name="Hibbett D.S."/>
            <person name="Nagy L.G."/>
        </authorList>
    </citation>
    <scope>NUCLEOTIDE SEQUENCE [LARGE SCALE GENOMIC DNA]</scope>
    <source>
        <strain evidence="2 3">CBS 121175</strain>
    </source>
</reference>
<keyword evidence="3" id="KW-1185">Reference proteome</keyword>